<evidence type="ECO:0008006" key="4">
    <source>
        <dbReference type="Google" id="ProtNLM"/>
    </source>
</evidence>
<proteinExistence type="predicted"/>
<evidence type="ECO:0000256" key="1">
    <source>
        <dbReference type="SAM" id="Phobius"/>
    </source>
</evidence>
<evidence type="ECO:0000313" key="2">
    <source>
        <dbReference type="EMBL" id="GAA2623486.1"/>
    </source>
</evidence>
<feature type="transmembrane region" description="Helical" evidence="1">
    <location>
        <begin position="138"/>
        <end position="158"/>
    </location>
</feature>
<comment type="caution">
    <text evidence="2">The sequence shown here is derived from an EMBL/GenBank/DDBJ whole genome shotgun (WGS) entry which is preliminary data.</text>
</comment>
<protein>
    <recommendedName>
        <fullName evidence="4">DUF3592 domain-containing protein</fullName>
    </recommendedName>
</protein>
<keyword evidence="1" id="KW-0812">Transmembrane</keyword>
<reference evidence="2 3" key="1">
    <citation type="journal article" date="2019" name="Int. J. Syst. Evol. Microbiol.">
        <title>The Global Catalogue of Microorganisms (GCM) 10K type strain sequencing project: providing services to taxonomists for standard genome sequencing and annotation.</title>
        <authorList>
            <consortium name="The Broad Institute Genomics Platform"/>
            <consortium name="The Broad Institute Genome Sequencing Center for Infectious Disease"/>
            <person name="Wu L."/>
            <person name="Ma J."/>
        </authorList>
    </citation>
    <scope>NUCLEOTIDE SEQUENCE [LARGE SCALE GENOMIC DNA]</scope>
    <source>
        <strain evidence="2 3">JCM 4524</strain>
    </source>
</reference>
<keyword evidence="1" id="KW-0472">Membrane</keyword>
<feature type="transmembrane region" description="Helical" evidence="1">
    <location>
        <begin position="19"/>
        <end position="40"/>
    </location>
</feature>
<gene>
    <name evidence="2" type="ORF">GCM10010307_08890</name>
</gene>
<dbReference type="EMBL" id="BAAASJ010000010">
    <property type="protein sequence ID" value="GAA2623486.1"/>
    <property type="molecule type" value="Genomic_DNA"/>
</dbReference>
<dbReference type="Proteomes" id="UP001500151">
    <property type="component" value="Unassembled WGS sequence"/>
</dbReference>
<evidence type="ECO:0000313" key="3">
    <source>
        <dbReference type="Proteomes" id="UP001500151"/>
    </source>
</evidence>
<organism evidence="2 3">
    <name type="scientific">Streptomyces vastus</name>
    <dbReference type="NCBI Taxonomy" id="285451"/>
    <lineage>
        <taxon>Bacteria</taxon>
        <taxon>Bacillati</taxon>
        <taxon>Actinomycetota</taxon>
        <taxon>Actinomycetes</taxon>
        <taxon>Kitasatosporales</taxon>
        <taxon>Streptomycetaceae</taxon>
        <taxon>Streptomyces</taxon>
    </lineage>
</organism>
<sequence>MTMAACVELYGHRGRAMDFMFYVVPGLISSVALFMAYRVIRRSLELRRAWNSGLTAEARCLRTYTSTRAGSDDSSMRTTLHHVYEFTARDGRVVRFEEQGGPGTTIEGDIVVVHYADGETVKATAHAPSHAKNAASTLGILAFVAVIVVFSISFMVSFTEAFASDDPFAGMP</sequence>
<name>A0ABN3QDE2_9ACTN</name>
<keyword evidence="3" id="KW-1185">Reference proteome</keyword>
<dbReference type="RefSeq" id="WP_344387602.1">
    <property type="nucleotide sequence ID" value="NZ_BAAASJ010000010.1"/>
</dbReference>
<keyword evidence="1" id="KW-1133">Transmembrane helix</keyword>
<accession>A0ABN3QDE2</accession>